<accession>A0A426TWC6</accession>
<comment type="function">
    <text evidence="1">This subunit might be involved in maturation of a crRNA intermediate to its mature form.</text>
</comment>
<dbReference type="Pfam" id="PF03787">
    <property type="entry name" value="RAMPs"/>
    <property type="match status" value="1"/>
</dbReference>
<feature type="domain" description="CRISPR type III-associated protein" evidence="8">
    <location>
        <begin position="12"/>
        <end position="286"/>
    </location>
</feature>
<evidence type="ECO:0000256" key="1">
    <source>
        <dbReference type="ARBA" id="ARBA00003088"/>
    </source>
</evidence>
<comment type="similarity">
    <text evidence="2">Belongs to the CRISPR-associated Csm5 family.</text>
</comment>
<proteinExistence type="inferred from homology"/>
<organism evidence="9 10">
    <name type="scientific">Candidatus Viridilinea halotolerans</name>
    <dbReference type="NCBI Taxonomy" id="2491704"/>
    <lineage>
        <taxon>Bacteria</taxon>
        <taxon>Bacillati</taxon>
        <taxon>Chloroflexota</taxon>
        <taxon>Chloroflexia</taxon>
        <taxon>Chloroflexales</taxon>
        <taxon>Chloroflexineae</taxon>
        <taxon>Oscillochloridaceae</taxon>
        <taxon>Candidatus Viridilinea</taxon>
    </lineage>
</organism>
<dbReference type="GO" id="GO:0051607">
    <property type="term" value="P:defense response to virus"/>
    <property type="evidence" value="ECO:0007669"/>
    <property type="project" value="UniProtKB-KW"/>
</dbReference>
<dbReference type="PANTHER" id="PTHR38007">
    <property type="entry name" value="CRISPR SYSTEM CMS PROTEIN CSM5"/>
    <property type="match status" value="1"/>
</dbReference>
<dbReference type="Proteomes" id="UP000280307">
    <property type="component" value="Unassembled WGS sequence"/>
</dbReference>
<dbReference type="EMBL" id="RSAS01000581">
    <property type="protein sequence ID" value="RRR69839.1"/>
    <property type="molecule type" value="Genomic_DNA"/>
</dbReference>
<dbReference type="PANTHER" id="PTHR38007:SF1">
    <property type="entry name" value="CRISPR SYSTEM CMS PROTEIN CSM5"/>
    <property type="match status" value="1"/>
</dbReference>
<sequence length="473" mass="53168">MKHTNQVCTLQIEVLAPLHISSGARLLPDVDYYSNAEHTYIIDSDVALDLAWQRWEAGQLSPEEQRRAAEEELTHGEERLVRRCDRYDRDLAQFPKRPADRRKIPDWEKRKDRLVEEKEAIKVEAARLKARHAELSQMEFMTEQGLPDELVANSGFADLLATKLLREEDLQSPPEGTLRPLVRYAMRGTPATGEIYEQIKDIADRPYMPGSSLKGAIRSALAWELAPQLAANELGILASGGAKGADNRIEEGIFLGRDLRRMNATVRDVMRTLHVGDSRALERGRIELASVAIFRSQSQANARIALEVIPAGTQMEATLQIEQYPFTCGEALKVLDFGAWKERMQPAALAAICRRRAAALIEGEQSYFARLQAAAEVARFYQELKNRLAGMGPESFLLPLGWGAGWRSKTLDTRLRGEGAADEPFVQAVHTFKLKKHKSLNFQAGGDFPQTRKVVMAGERIMRPLGWVEVRME</sequence>
<evidence type="ECO:0000256" key="6">
    <source>
        <dbReference type="ARBA" id="ARBA00031720"/>
    </source>
</evidence>
<dbReference type="InterPro" id="IPR005537">
    <property type="entry name" value="RAMP_III_fam"/>
</dbReference>
<evidence type="ECO:0000256" key="4">
    <source>
        <dbReference type="ARBA" id="ARBA00022884"/>
    </source>
</evidence>
<evidence type="ECO:0000256" key="7">
    <source>
        <dbReference type="SAM" id="Coils"/>
    </source>
</evidence>
<protein>
    <recommendedName>
        <fullName evidence="3">CRISPR system Cms protein Csm5</fullName>
    </recommendedName>
    <alternativeName>
        <fullName evidence="6">CRISPR type III A-associated protein Csm5</fullName>
    </alternativeName>
</protein>
<keyword evidence="7" id="KW-0175">Coiled coil</keyword>
<dbReference type="NCBIfam" id="TIGR01899">
    <property type="entry name" value="cas_TM1807_csm5"/>
    <property type="match status" value="1"/>
</dbReference>
<evidence type="ECO:0000313" key="10">
    <source>
        <dbReference type="Proteomes" id="UP000280307"/>
    </source>
</evidence>
<gene>
    <name evidence="9" type="primary">csm5</name>
    <name evidence="9" type="ORF">EI684_14560</name>
</gene>
<comment type="caution">
    <text evidence="9">The sequence shown here is derived from an EMBL/GenBank/DDBJ whole genome shotgun (WGS) entry which is preliminary data.</text>
</comment>
<dbReference type="AlphaFoldDB" id="A0A426TWC6"/>
<dbReference type="GO" id="GO:0003723">
    <property type="term" value="F:RNA binding"/>
    <property type="evidence" value="ECO:0007669"/>
    <property type="project" value="UniProtKB-KW"/>
</dbReference>
<keyword evidence="5" id="KW-0051">Antiviral defense</keyword>
<reference evidence="9 10" key="1">
    <citation type="submission" date="2018-12" db="EMBL/GenBank/DDBJ databases">
        <title>Genome Sequence of Candidatus Viridilinea halotolerans isolated from saline sulfide-rich spring.</title>
        <authorList>
            <person name="Grouzdev D.S."/>
            <person name="Burganskaya E.I."/>
            <person name="Krutkina M.S."/>
            <person name="Sukhacheva M.V."/>
            <person name="Gorlenko V.M."/>
        </authorList>
    </citation>
    <scope>NUCLEOTIDE SEQUENCE [LARGE SCALE GENOMIC DNA]</scope>
    <source>
        <strain evidence="9">Chok-6</strain>
    </source>
</reference>
<evidence type="ECO:0000256" key="2">
    <source>
        <dbReference type="ARBA" id="ARBA00006680"/>
    </source>
</evidence>
<name>A0A426TWC6_9CHLR</name>
<evidence type="ECO:0000256" key="5">
    <source>
        <dbReference type="ARBA" id="ARBA00023118"/>
    </source>
</evidence>
<evidence type="ECO:0000259" key="8">
    <source>
        <dbReference type="Pfam" id="PF03787"/>
    </source>
</evidence>
<evidence type="ECO:0000313" key="9">
    <source>
        <dbReference type="EMBL" id="RRR69839.1"/>
    </source>
</evidence>
<feature type="coiled-coil region" evidence="7">
    <location>
        <begin position="104"/>
        <end position="138"/>
    </location>
</feature>
<evidence type="ECO:0000256" key="3">
    <source>
        <dbReference type="ARBA" id="ARBA00016113"/>
    </source>
</evidence>
<dbReference type="InterPro" id="IPR010173">
    <property type="entry name" value="CRISPR-assoc_Csm5"/>
</dbReference>
<keyword evidence="4" id="KW-0694">RNA-binding</keyword>